<keyword evidence="3" id="KW-1185">Reference proteome</keyword>
<name>A0AAV7QD73_PLEWA</name>
<proteinExistence type="predicted"/>
<dbReference type="EMBL" id="JANPWB010000010">
    <property type="protein sequence ID" value="KAJ1136115.1"/>
    <property type="molecule type" value="Genomic_DNA"/>
</dbReference>
<dbReference type="AlphaFoldDB" id="A0AAV7QD73"/>
<dbReference type="Proteomes" id="UP001066276">
    <property type="component" value="Chromosome 6"/>
</dbReference>
<gene>
    <name evidence="2" type="ORF">NDU88_002533</name>
</gene>
<evidence type="ECO:0000313" key="2">
    <source>
        <dbReference type="EMBL" id="KAJ1136115.1"/>
    </source>
</evidence>
<sequence>MGVERVAQRTFLTWQVAENIPDVASVFPFFYSVSAIMPYFLWTSREEILARHACASIAACSVFPID</sequence>
<reference evidence="2" key="1">
    <citation type="journal article" date="2022" name="bioRxiv">
        <title>Sequencing and chromosome-scale assembly of the giantPleurodeles waltlgenome.</title>
        <authorList>
            <person name="Brown T."/>
            <person name="Elewa A."/>
            <person name="Iarovenko S."/>
            <person name="Subramanian E."/>
            <person name="Araus A.J."/>
            <person name="Petzold A."/>
            <person name="Susuki M."/>
            <person name="Suzuki K.-i.T."/>
            <person name="Hayashi T."/>
            <person name="Toyoda A."/>
            <person name="Oliveira C."/>
            <person name="Osipova E."/>
            <person name="Leigh N.D."/>
            <person name="Simon A."/>
            <person name="Yun M.H."/>
        </authorList>
    </citation>
    <scope>NUCLEOTIDE SEQUENCE</scope>
    <source>
        <strain evidence="2">20211129_DDA</strain>
        <tissue evidence="2">Liver</tissue>
    </source>
</reference>
<evidence type="ECO:0000256" key="1">
    <source>
        <dbReference type="SAM" id="Phobius"/>
    </source>
</evidence>
<feature type="transmembrane region" description="Helical" evidence="1">
    <location>
        <begin position="23"/>
        <end position="42"/>
    </location>
</feature>
<comment type="caution">
    <text evidence="2">The sequence shown here is derived from an EMBL/GenBank/DDBJ whole genome shotgun (WGS) entry which is preliminary data.</text>
</comment>
<evidence type="ECO:0000313" key="3">
    <source>
        <dbReference type="Proteomes" id="UP001066276"/>
    </source>
</evidence>
<keyword evidence="1" id="KW-1133">Transmembrane helix</keyword>
<accession>A0AAV7QD73</accession>
<protein>
    <submittedName>
        <fullName evidence="2">Uncharacterized protein</fullName>
    </submittedName>
</protein>
<organism evidence="2 3">
    <name type="scientific">Pleurodeles waltl</name>
    <name type="common">Iberian ribbed newt</name>
    <dbReference type="NCBI Taxonomy" id="8319"/>
    <lineage>
        <taxon>Eukaryota</taxon>
        <taxon>Metazoa</taxon>
        <taxon>Chordata</taxon>
        <taxon>Craniata</taxon>
        <taxon>Vertebrata</taxon>
        <taxon>Euteleostomi</taxon>
        <taxon>Amphibia</taxon>
        <taxon>Batrachia</taxon>
        <taxon>Caudata</taxon>
        <taxon>Salamandroidea</taxon>
        <taxon>Salamandridae</taxon>
        <taxon>Pleurodelinae</taxon>
        <taxon>Pleurodeles</taxon>
    </lineage>
</organism>
<keyword evidence="1" id="KW-0812">Transmembrane</keyword>
<keyword evidence="1" id="KW-0472">Membrane</keyword>